<reference evidence="3" key="2">
    <citation type="submission" date="2025-08" db="UniProtKB">
        <authorList>
            <consortium name="RefSeq"/>
        </authorList>
    </citation>
    <scope>IDENTIFICATION</scope>
    <source>
        <tissue evidence="3">Leaf</tissue>
    </source>
</reference>
<evidence type="ECO:0000313" key="3">
    <source>
        <dbReference type="RefSeq" id="XP_009804885.1"/>
    </source>
</evidence>
<dbReference type="STRING" id="4096.A0A1U7Z1V8"/>
<dbReference type="GO" id="GO:0016592">
    <property type="term" value="C:mediator complex"/>
    <property type="evidence" value="ECO:0007669"/>
    <property type="project" value="InterPro"/>
</dbReference>
<protein>
    <submittedName>
        <fullName evidence="3">Mediator of RNA polymerase II transcription subunit 16-like isoform X1</fullName>
    </submittedName>
</protein>
<evidence type="ECO:0000313" key="2">
    <source>
        <dbReference type="Proteomes" id="UP000189701"/>
    </source>
</evidence>
<keyword evidence="2" id="KW-1185">Reference proteome</keyword>
<reference evidence="2" key="1">
    <citation type="journal article" date="2013" name="Genome Biol.">
        <title>Reference genomes and transcriptomes of Nicotiana sylvestris and Nicotiana tomentosiformis.</title>
        <authorList>
            <person name="Sierro N."/>
            <person name="Battey J.N."/>
            <person name="Ouadi S."/>
            <person name="Bovet L."/>
            <person name="Goepfert S."/>
            <person name="Bakaher N."/>
            <person name="Peitsch M.C."/>
            <person name="Ivanov N.V."/>
        </authorList>
    </citation>
    <scope>NUCLEOTIDE SEQUENCE [LARGE SCALE GENOMIC DNA]</scope>
</reference>
<dbReference type="Proteomes" id="UP000189701">
    <property type="component" value="Unplaced"/>
</dbReference>
<dbReference type="PANTHER" id="PTHR35130">
    <property type="entry name" value="MEDIATOR OF RNA POLYMERASE II TRANSCRIPTION SUBUNIT 16"/>
    <property type="match status" value="1"/>
</dbReference>
<dbReference type="eggNOG" id="ENOG502QU1U">
    <property type="taxonomic scope" value="Eukaryota"/>
</dbReference>
<dbReference type="RefSeq" id="XP_009804885.1">
    <property type="nucleotide sequence ID" value="XM_009806583.1"/>
</dbReference>
<name>A0A1U7Z1V8_NICSY</name>
<dbReference type="AlphaFoldDB" id="A0A1U7Z1V8"/>
<feature type="compositionally biased region" description="Basic and acidic residues" evidence="1">
    <location>
        <begin position="37"/>
        <end position="49"/>
    </location>
</feature>
<organism evidence="2 3">
    <name type="scientific">Nicotiana sylvestris</name>
    <name type="common">Wood tobacco</name>
    <name type="synonym">South American tobacco</name>
    <dbReference type="NCBI Taxonomy" id="4096"/>
    <lineage>
        <taxon>Eukaryota</taxon>
        <taxon>Viridiplantae</taxon>
        <taxon>Streptophyta</taxon>
        <taxon>Embryophyta</taxon>
        <taxon>Tracheophyta</taxon>
        <taxon>Spermatophyta</taxon>
        <taxon>Magnoliopsida</taxon>
        <taxon>eudicotyledons</taxon>
        <taxon>Gunneridae</taxon>
        <taxon>Pentapetalae</taxon>
        <taxon>asterids</taxon>
        <taxon>lamiids</taxon>
        <taxon>Solanales</taxon>
        <taxon>Solanaceae</taxon>
        <taxon>Nicotianoideae</taxon>
        <taxon>Nicotianeae</taxon>
        <taxon>Nicotiana</taxon>
    </lineage>
</organism>
<dbReference type="GO" id="GO:0006355">
    <property type="term" value="P:regulation of DNA-templated transcription"/>
    <property type="evidence" value="ECO:0007669"/>
    <property type="project" value="InterPro"/>
</dbReference>
<gene>
    <name evidence="3" type="primary">LOC104250052</name>
</gene>
<dbReference type="InterPro" id="IPR038836">
    <property type="entry name" value="MED16"/>
</dbReference>
<sequence length="137" mass="14986">MNNQQPPAPPPVAVKDSEEESSSAITTTNSLEASIKVQDKPDTGEDDHPGAAIVTTEKEVSSVDNDDPMDEDSVNPATVFCIRLKQPRSNLLHKMSVPELCRNFRLVLTRRIGIPFCISALVCYGKTKNRKGDYGLS</sequence>
<dbReference type="PANTHER" id="PTHR35130:SF1">
    <property type="entry name" value="MEDIATOR OF RNA POLYMERASE II TRANSCRIPTION SUBUNIT 16"/>
    <property type="match status" value="1"/>
</dbReference>
<accession>A0A1U7Z1V8</accession>
<evidence type="ECO:0000256" key="1">
    <source>
        <dbReference type="SAM" id="MobiDB-lite"/>
    </source>
</evidence>
<proteinExistence type="predicted"/>
<feature type="region of interest" description="Disordered" evidence="1">
    <location>
        <begin position="1"/>
        <end position="72"/>
    </location>
</feature>
<feature type="compositionally biased region" description="Pro residues" evidence="1">
    <location>
        <begin position="1"/>
        <end position="12"/>
    </location>
</feature>